<feature type="compositionally biased region" description="Basic and acidic residues" evidence="1">
    <location>
        <begin position="996"/>
        <end position="1010"/>
    </location>
</feature>
<gene>
    <name evidence="3" type="ORF">V5O48_018396</name>
</gene>
<feature type="region of interest" description="Disordered" evidence="1">
    <location>
        <begin position="996"/>
        <end position="1021"/>
    </location>
</feature>
<dbReference type="Gene3D" id="2.60.120.650">
    <property type="entry name" value="Cupin"/>
    <property type="match status" value="1"/>
</dbReference>
<evidence type="ECO:0000313" key="3">
    <source>
        <dbReference type="EMBL" id="KAL0563669.1"/>
    </source>
</evidence>
<feature type="compositionally biased region" description="Acidic residues" evidence="1">
    <location>
        <begin position="1089"/>
        <end position="1104"/>
    </location>
</feature>
<feature type="compositionally biased region" description="Basic residues" evidence="1">
    <location>
        <begin position="61"/>
        <end position="74"/>
    </location>
</feature>
<evidence type="ECO:0000259" key="2">
    <source>
        <dbReference type="PROSITE" id="PS51184"/>
    </source>
</evidence>
<dbReference type="EMBL" id="JBAHYK010003298">
    <property type="protein sequence ID" value="KAL0563669.1"/>
    <property type="molecule type" value="Genomic_DNA"/>
</dbReference>
<feature type="compositionally biased region" description="Basic residues" evidence="1">
    <location>
        <begin position="1"/>
        <end position="10"/>
    </location>
</feature>
<feature type="domain" description="JmjC" evidence="2">
    <location>
        <begin position="316"/>
        <end position="471"/>
    </location>
</feature>
<feature type="non-terminal residue" evidence="3">
    <location>
        <position position="1"/>
    </location>
</feature>
<organism evidence="3 4">
    <name type="scientific">Marasmius crinis-equi</name>
    <dbReference type="NCBI Taxonomy" id="585013"/>
    <lineage>
        <taxon>Eukaryota</taxon>
        <taxon>Fungi</taxon>
        <taxon>Dikarya</taxon>
        <taxon>Basidiomycota</taxon>
        <taxon>Agaricomycotina</taxon>
        <taxon>Agaricomycetes</taxon>
        <taxon>Agaricomycetidae</taxon>
        <taxon>Agaricales</taxon>
        <taxon>Marasmiineae</taxon>
        <taxon>Marasmiaceae</taxon>
        <taxon>Marasmius</taxon>
    </lineage>
</organism>
<sequence>VPKAVRRRGARPSTRGSRPPKPVILVPVKPRAGRDALSKPKPSTRGPKPVKPATLTSIVRRGSKKHPIGKRRVQRSVAYLDSDEGSDDDKIPTTIDHSQPAAIVTHGVSFITRSLDASNARNNIHISTHLWVVHDFNQRSYTFRPWAHDESTMKQIITVFAACNYINRNVIKTPAFWEIAGDVESSHYTALGPLKGPALCQGTPQAHHALRIMAHDKYLRTSRAELQDIFAGHHILVEGQPVPTEDQKWCPQVISRIGNMHVQREIHDLSLRADVLHANDQICEGTLHDVHWEGAHLFGKQLNCLDTPGPPVGDALYPSRLQLDARASQGLTPEDTKYLGSQRYPSESTYWHLLATQYCTHPCHIDTSGFATSVSVQVGLKLFVLLVPGESLPSFAESNGSLSFPQFDDDMSNKVGMIPVPVLLGPGDTLIMRPCTPHWVYTLESSLCHGSHFFAGSTMTDTCFGLLHTFTSGFYITNQPDISHRLTLARIMCFWADALIDSGFFDCSKPPLVEDLPDLWSISGVIDFLSLYNVIYLGSLLWPERYRKESLDEESLKAYEEGLKAYDRARARADALFDWVDARIRVVLGPSPSHSYDNANPAYDNGDGEEDYFHHGSIGRLRRIREDYLVHQCVALCRALQMKPRDATESCVRTLTFSRCLFQDLKGSFPEVYARVKGITAKGVATGLPLQEYVTYAWVDRHLQDNRQYGIATRYLTLFEGARDARRNPRLATKELPLCDHERLWRSVEGVKAGPREGDGGCAVSSFCSTGLGTVVLPHAPHVHPRDAGGNRARPIGGGLYLQRIARDSSTVVPENMVGSGMGSGVVPGPVDDRGDVVGEGGERVLAHSPHTEVQGLSALSALTSLYESDSDCEMVPSALTSLDESQPIDVMSINGGENAQGGAHPMAPRGTKRRRSLSNGAGPSTKFRRASGSPARVPKVKPSSSLSSETAPASHLPEYSYYLDPRPDYSDLPEAGSGQRYGECWQDFFKRREEEHARNPLSRGEERSVRGRSASARRMKCPQPEGADLWYWALRRPRGKAPVFIRCKIPGPSKHVVWDYVSSTQRRFDPRENCWDLCTDFGPPELPSESEDDGEDVEDEGAEQDAKAEQDAGSLPSRSVPDIPS</sequence>
<feature type="region of interest" description="Disordered" evidence="1">
    <location>
        <begin position="1"/>
        <end position="94"/>
    </location>
</feature>
<name>A0ABR3ELA6_9AGAR</name>
<evidence type="ECO:0000256" key="1">
    <source>
        <dbReference type="SAM" id="MobiDB-lite"/>
    </source>
</evidence>
<accession>A0ABR3ELA6</accession>
<feature type="region of interest" description="Disordered" evidence="1">
    <location>
        <begin position="893"/>
        <end position="953"/>
    </location>
</feature>
<dbReference type="SUPFAM" id="SSF51197">
    <property type="entry name" value="Clavaminate synthase-like"/>
    <property type="match status" value="1"/>
</dbReference>
<proteinExistence type="predicted"/>
<feature type="region of interest" description="Disordered" evidence="1">
    <location>
        <begin position="1080"/>
        <end position="1126"/>
    </location>
</feature>
<reference evidence="3 4" key="1">
    <citation type="submission" date="2024-02" db="EMBL/GenBank/DDBJ databases">
        <title>A draft genome for the cacao thread blight pathogen Marasmius crinis-equi.</title>
        <authorList>
            <person name="Cohen S.P."/>
            <person name="Baruah I.K."/>
            <person name="Amoako-Attah I."/>
            <person name="Bukari Y."/>
            <person name="Meinhardt L.W."/>
            <person name="Bailey B.A."/>
        </authorList>
    </citation>
    <scope>NUCLEOTIDE SEQUENCE [LARGE SCALE GENOMIC DNA]</scope>
    <source>
        <strain evidence="3 4">GH-76</strain>
    </source>
</reference>
<protein>
    <recommendedName>
        <fullName evidence="2">JmjC domain-containing protein</fullName>
    </recommendedName>
</protein>
<comment type="caution">
    <text evidence="3">The sequence shown here is derived from an EMBL/GenBank/DDBJ whole genome shotgun (WGS) entry which is preliminary data.</text>
</comment>
<keyword evidence="4" id="KW-1185">Reference proteome</keyword>
<evidence type="ECO:0000313" key="4">
    <source>
        <dbReference type="Proteomes" id="UP001465976"/>
    </source>
</evidence>
<dbReference type="InterPro" id="IPR003347">
    <property type="entry name" value="JmjC_dom"/>
</dbReference>
<dbReference type="PROSITE" id="PS51184">
    <property type="entry name" value="JMJC"/>
    <property type="match status" value="1"/>
</dbReference>
<dbReference type="Proteomes" id="UP001465976">
    <property type="component" value="Unassembled WGS sequence"/>
</dbReference>